<dbReference type="InterPro" id="IPR036388">
    <property type="entry name" value="WH-like_DNA-bd_sf"/>
</dbReference>
<evidence type="ECO:0000313" key="3">
    <source>
        <dbReference type="Proteomes" id="UP000178303"/>
    </source>
</evidence>
<dbReference type="SUPFAM" id="SSF46785">
    <property type="entry name" value="Winged helix' DNA-binding domain"/>
    <property type="match status" value="1"/>
</dbReference>
<dbReference type="InterPro" id="IPR048846">
    <property type="entry name" value="PaaX-like_central"/>
</dbReference>
<dbReference type="Pfam" id="PF20803">
    <property type="entry name" value="PaaX_M"/>
    <property type="match status" value="1"/>
</dbReference>
<sequence length="152" mass="17948">MGLDDLSLNNQISKNRNRYYQIIRRLSEDNLIEKSKKGRSLFISITQKGRNFLRRIISSKHKSLDPYIYKDNLSKSDSVIIVAFDIPEKLRFRRKQIREVLKSLDFKMVQKSVWVGKNKIPDDFIKDLRDLKLLVYIDIFSINKSGSLKNIL</sequence>
<dbReference type="Gene3D" id="1.10.10.10">
    <property type="entry name" value="Winged helix-like DNA-binding domain superfamily/Winged helix DNA-binding domain"/>
    <property type="match status" value="1"/>
</dbReference>
<proteinExistence type="predicted"/>
<dbReference type="SUPFAM" id="SSF143430">
    <property type="entry name" value="TTP0101/SSO1404-like"/>
    <property type="match status" value="1"/>
</dbReference>
<dbReference type="AlphaFoldDB" id="A0A1F8DP70"/>
<name>A0A1F8DP70_9BACT</name>
<evidence type="ECO:0000313" key="2">
    <source>
        <dbReference type="EMBL" id="OGM89769.1"/>
    </source>
</evidence>
<reference evidence="2 3" key="1">
    <citation type="journal article" date="2016" name="Nat. Commun.">
        <title>Thousands of microbial genomes shed light on interconnected biogeochemical processes in an aquifer system.</title>
        <authorList>
            <person name="Anantharaman K."/>
            <person name="Brown C.T."/>
            <person name="Hug L.A."/>
            <person name="Sharon I."/>
            <person name="Castelle C.J."/>
            <person name="Probst A.J."/>
            <person name="Thomas B.C."/>
            <person name="Singh A."/>
            <person name="Wilkins M.J."/>
            <person name="Karaoz U."/>
            <person name="Brodie E.L."/>
            <person name="Williams K.H."/>
            <person name="Hubbard S.S."/>
            <person name="Banfield J.F."/>
        </authorList>
    </citation>
    <scope>NUCLEOTIDE SEQUENCE [LARGE SCALE GENOMIC DNA]</scope>
</reference>
<comment type="caution">
    <text evidence="2">The sequence shown here is derived from an EMBL/GenBank/DDBJ whole genome shotgun (WGS) entry which is preliminary data.</text>
</comment>
<evidence type="ECO:0000259" key="1">
    <source>
        <dbReference type="Pfam" id="PF20803"/>
    </source>
</evidence>
<protein>
    <recommendedName>
        <fullName evidence="1">Transcriptional repressor PaaX-like central Cas2-like domain-containing protein</fullName>
    </recommendedName>
</protein>
<feature type="domain" description="Transcriptional repressor PaaX-like central Cas2-like" evidence="1">
    <location>
        <begin position="81"/>
        <end position="146"/>
    </location>
</feature>
<gene>
    <name evidence="2" type="ORF">A2108_03100</name>
</gene>
<dbReference type="EMBL" id="MGIN01000013">
    <property type="protein sequence ID" value="OGM89769.1"/>
    <property type="molecule type" value="Genomic_DNA"/>
</dbReference>
<dbReference type="InterPro" id="IPR036390">
    <property type="entry name" value="WH_DNA-bd_sf"/>
</dbReference>
<organism evidence="2 3">
    <name type="scientific">Candidatus Wolfebacteria bacterium GWA1_42_9</name>
    <dbReference type="NCBI Taxonomy" id="1802553"/>
    <lineage>
        <taxon>Bacteria</taxon>
        <taxon>Candidatus Wolfeibacteriota</taxon>
    </lineage>
</organism>
<accession>A0A1F8DP70</accession>
<dbReference type="Proteomes" id="UP000178303">
    <property type="component" value="Unassembled WGS sequence"/>
</dbReference>